<dbReference type="InterPro" id="IPR016064">
    <property type="entry name" value="NAD/diacylglycerol_kinase_sf"/>
</dbReference>
<organism evidence="3 4">
    <name type="scientific">Pseudomonas hormoni</name>
    <dbReference type="NCBI Taxonomy" id="3093767"/>
    <lineage>
        <taxon>Bacteria</taxon>
        <taxon>Pseudomonadati</taxon>
        <taxon>Pseudomonadota</taxon>
        <taxon>Gammaproteobacteria</taxon>
        <taxon>Pseudomonadales</taxon>
        <taxon>Pseudomonadaceae</taxon>
        <taxon>Pseudomonas</taxon>
    </lineage>
</organism>
<name>A0ABX8F7C1_9PSED</name>
<evidence type="ECO:0000256" key="1">
    <source>
        <dbReference type="ARBA" id="ARBA00022490"/>
    </source>
</evidence>
<proteinExistence type="predicted"/>
<sequence>MHDACSRPQKVGILLNPCSGTIRRALPKFRLLARNVRGAAVLEATTPQQIAHAVRHFQLRESDLLVILGGDGTLQAAISSLLSREPSSLPIVLVVPGGTTNMSAIDLGAHLSVEKALMSLSNWLAGNVATPKIVSRAALRVDDPLCHGPRFGMFFGIGAVVNGVRYYHRTLRPKRVPGALGPSLAFGRMLLSALHNLPHDLFRALPARLGTQHGVWEGDWLVVFATTLNRLLAGSRPYWGTEQEPIHLTAIAHRPKRLALILPFLLCGRAISMIKEQDGYFSHNFTRMDLGGADEYVLDGEIFAAQGTITLAATDPIRFMTF</sequence>
<evidence type="ECO:0000313" key="4">
    <source>
        <dbReference type="Proteomes" id="UP000681155"/>
    </source>
</evidence>
<protein>
    <recommendedName>
        <fullName evidence="2">DAGKc domain-containing protein</fullName>
    </recommendedName>
</protein>
<keyword evidence="1" id="KW-0963">Cytoplasm</keyword>
<dbReference type="PROSITE" id="PS50146">
    <property type="entry name" value="DAGK"/>
    <property type="match status" value="1"/>
</dbReference>
<dbReference type="Gene3D" id="3.40.50.10330">
    <property type="entry name" value="Probable inorganic polyphosphate/atp-NAD kinase, domain 1"/>
    <property type="match status" value="1"/>
</dbReference>
<gene>
    <name evidence="3" type="ORF">KJF94_11245</name>
</gene>
<dbReference type="EMBL" id="CP075566">
    <property type="protein sequence ID" value="QVW26863.1"/>
    <property type="molecule type" value="Genomic_DNA"/>
</dbReference>
<dbReference type="InterPro" id="IPR001206">
    <property type="entry name" value="Diacylglycerol_kinase_cat_dom"/>
</dbReference>
<keyword evidence="4" id="KW-1185">Reference proteome</keyword>
<dbReference type="Proteomes" id="UP000681155">
    <property type="component" value="Chromosome"/>
</dbReference>
<dbReference type="SUPFAM" id="SSF111331">
    <property type="entry name" value="NAD kinase/diacylglycerol kinase-like"/>
    <property type="match status" value="1"/>
</dbReference>
<dbReference type="InterPro" id="IPR017438">
    <property type="entry name" value="ATP-NAD_kinase_N"/>
</dbReference>
<feature type="domain" description="DAGKc" evidence="2">
    <location>
        <begin position="6"/>
        <end position="120"/>
    </location>
</feature>
<reference evidence="3 4" key="1">
    <citation type="submission" date="2021-05" db="EMBL/GenBank/DDBJ databases">
        <title>Complete genome of the cytokinin-producing biocontrol strain Pseudomonas fluorescens G20-18.</title>
        <authorList>
            <person name="Nielsen T.K."/>
            <person name="Mekureyaw M.F."/>
            <person name="Hansen L.H."/>
            <person name="Nicolaisen M.H."/>
            <person name="Roitsch T.G."/>
            <person name="Hennessy R.C."/>
        </authorList>
    </citation>
    <scope>NUCLEOTIDE SEQUENCE [LARGE SCALE GENOMIC DNA]</scope>
    <source>
        <strain evidence="3 4">G20-18</strain>
    </source>
</reference>
<accession>A0ABX8F7C1</accession>
<evidence type="ECO:0000313" key="3">
    <source>
        <dbReference type="EMBL" id="QVW26863.1"/>
    </source>
</evidence>
<evidence type="ECO:0000259" key="2">
    <source>
        <dbReference type="PROSITE" id="PS50146"/>
    </source>
</evidence>
<dbReference type="Pfam" id="PF00781">
    <property type="entry name" value="DAGK_cat"/>
    <property type="match status" value="1"/>
</dbReference>